<name>A0A2P2IKC7_RHIMU</name>
<evidence type="ECO:0000256" key="4">
    <source>
        <dbReference type="ARBA" id="ARBA00023163"/>
    </source>
</evidence>
<protein>
    <recommendedName>
        <fullName evidence="5">BRF2-like C-terminal domain-containing protein</fullName>
    </recommendedName>
</protein>
<dbReference type="Pfam" id="PF21886">
    <property type="entry name" value="BRF2-like_C_cyclin_rpt"/>
    <property type="match status" value="1"/>
</dbReference>
<dbReference type="GO" id="GO:0070897">
    <property type="term" value="P:transcription preinitiation complex assembly"/>
    <property type="evidence" value="ECO:0007669"/>
    <property type="project" value="InterPro"/>
</dbReference>
<keyword evidence="2" id="KW-0862">Zinc</keyword>
<dbReference type="InterPro" id="IPR054078">
    <property type="entry name" value="BRF2-like_C"/>
</dbReference>
<dbReference type="SUPFAM" id="SSF47954">
    <property type="entry name" value="Cyclin-like"/>
    <property type="match status" value="2"/>
</dbReference>
<dbReference type="Gene3D" id="1.10.472.10">
    <property type="entry name" value="Cyclin-like"/>
    <property type="match status" value="1"/>
</dbReference>
<reference evidence="6" key="1">
    <citation type="submission" date="2018-02" db="EMBL/GenBank/DDBJ databases">
        <title>Rhizophora mucronata_Transcriptome.</title>
        <authorList>
            <person name="Meera S.P."/>
            <person name="Sreeshan A."/>
            <person name="Augustine A."/>
        </authorList>
    </citation>
    <scope>NUCLEOTIDE SEQUENCE</scope>
    <source>
        <tissue evidence="6">Leaf</tissue>
    </source>
</reference>
<keyword evidence="1" id="KW-0863">Zinc-finger</keyword>
<dbReference type="EMBL" id="GGEC01001201">
    <property type="protein sequence ID" value="MBW81684.1"/>
    <property type="molecule type" value="Transcribed_RNA"/>
</dbReference>
<dbReference type="InterPro" id="IPR000812">
    <property type="entry name" value="TFIIB"/>
</dbReference>
<evidence type="ECO:0000256" key="2">
    <source>
        <dbReference type="ARBA" id="ARBA00022833"/>
    </source>
</evidence>
<keyword evidence="1" id="KW-0479">Metal-binding</keyword>
<dbReference type="PRINTS" id="PR00685">
    <property type="entry name" value="TIFACTORIIB"/>
</dbReference>
<dbReference type="AlphaFoldDB" id="A0A2P2IKC7"/>
<evidence type="ECO:0000256" key="1">
    <source>
        <dbReference type="ARBA" id="ARBA00022771"/>
    </source>
</evidence>
<dbReference type="InterPro" id="IPR036915">
    <property type="entry name" value="Cyclin-like_sf"/>
</dbReference>
<evidence type="ECO:0000256" key="3">
    <source>
        <dbReference type="ARBA" id="ARBA00023015"/>
    </source>
</evidence>
<keyword evidence="3" id="KW-0805">Transcription regulation</keyword>
<accession>A0A2P2IKC7</accession>
<dbReference type="PANTHER" id="PTHR48428">
    <property type="entry name" value="PLANT-SPECIFIC TFIIB-RELATED PROTEIN PTF2"/>
    <property type="match status" value="1"/>
</dbReference>
<feature type="domain" description="BRF2-like C-terminal" evidence="5">
    <location>
        <begin position="186"/>
        <end position="284"/>
    </location>
</feature>
<evidence type="ECO:0000313" key="6">
    <source>
        <dbReference type="EMBL" id="MBW81684.1"/>
    </source>
</evidence>
<dbReference type="CDD" id="cd00043">
    <property type="entry name" value="CYCLIN_SF"/>
    <property type="match status" value="1"/>
</dbReference>
<keyword evidence="4" id="KW-0804">Transcription</keyword>
<dbReference type="InterPro" id="IPR053340">
    <property type="entry name" value="PTF2"/>
</dbReference>
<organism evidence="6">
    <name type="scientific">Rhizophora mucronata</name>
    <name type="common">Asiatic mangrove</name>
    <dbReference type="NCBI Taxonomy" id="61149"/>
    <lineage>
        <taxon>Eukaryota</taxon>
        <taxon>Viridiplantae</taxon>
        <taxon>Streptophyta</taxon>
        <taxon>Embryophyta</taxon>
        <taxon>Tracheophyta</taxon>
        <taxon>Spermatophyta</taxon>
        <taxon>Magnoliopsida</taxon>
        <taxon>eudicotyledons</taxon>
        <taxon>Gunneridae</taxon>
        <taxon>Pentapetalae</taxon>
        <taxon>rosids</taxon>
        <taxon>fabids</taxon>
        <taxon>Malpighiales</taxon>
        <taxon>Rhizophoraceae</taxon>
        <taxon>Rhizophora</taxon>
    </lineage>
</organism>
<proteinExistence type="predicted"/>
<evidence type="ECO:0000259" key="5">
    <source>
        <dbReference type="Pfam" id="PF21886"/>
    </source>
</evidence>
<sequence>MPCYSCGHRSLVRDDVTGSLVCECCGAVQEFDSFESRICGAEGLEGVFVKVGTSGTGSSLNYRDKKIYEAHKLIDEITSKLNISGQRVADIKNMISQITVGELGQGDWFSVLIGACAYVTMRSNNRPLSIAETSNVIGCDVHELGRMVTRVIDHLSIKLPEFDIESCFERVVRNLFVSGRVENDRVERMRKQGVFLIQCMVKWFLTTGRRPLPVVAAVLILVAELNDVQGLTIEQVARDVHSAVSTCRSRYKELLEALVKVAQALPWGKNVTVKNVVKNAPSVIRYMEMKSRAKHDEKGKSLDNDCFDLGEVVGQCLRKDVLYGVDDNSMECNDSRYFELEDKSGFDKIGVDDGNKLQLSHECLFMLYDKFLECGGGKHIGESGLIHRKGRNHGLELYATDWWNEKSDLGKKLVLKQILERDVGLDAMPPSFVNGCKAIERRRARINAAKLRIDKVMCPQNDASIDFGSIQLLEGSYVRKRKRKTKGNNLDWEDFIVETLLLHQVKEEEIEKGHYNTLLDLHVFNSGVM</sequence>
<dbReference type="Gene3D" id="1.10.472.170">
    <property type="match status" value="1"/>
</dbReference>
<dbReference type="PANTHER" id="PTHR48428:SF1">
    <property type="entry name" value="PLANT-SPECIFIC TFIIB-RELATED PROTEIN PTF2"/>
    <property type="match status" value="1"/>
</dbReference>
<dbReference type="GO" id="GO:0008270">
    <property type="term" value="F:zinc ion binding"/>
    <property type="evidence" value="ECO:0007669"/>
    <property type="project" value="UniProtKB-KW"/>
</dbReference>